<dbReference type="EnsemblMetazoa" id="MDOA002477-RA">
    <property type="protein sequence ID" value="MDOA002477-PA"/>
    <property type="gene ID" value="MDOA002477"/>
</dbReference>
<evidence type="ECO:0000313" key="1">
    <source>
        <dbReference type="EnsemblMetazoa" id="MDOA002477-PA"/>
    </source>
</evidence>
<organism evidence="1">
    <name type="scientific">Musca domestica</name>
    <name type="common">House fly</name>
    <dbReference type="NCBI Taxonomy" id="7370"/>
    <lineage>
        <taxon>Eukaryota</taxon>
        <taxon>Metazoa</taxon>
        <taxon>Ecdysozoa</taxon>
        <taxon>Arthropoda</taxon>
        <taxon>Hexapoda</taxon>
        <taxon>Insecta</taxon>
        <taxon>Pterygota</taxon>
        <taxon>Neoptera</taxon>
        <taxon>Endopterygota</taxon>
        <taxon>Diptera</taxon>
        <taxon>Brachycera</taxon>
        <taxon>Muscomorpha</taxon>
        <taxon>Muscoidea</taxon>
        <taxon>Muscidae</taxon>
        <taxon>Musca</taxon>
    </lineage>
</organism>
<gene>
    <name evidence="1" type="primary">101896675</name>
    <name evidence="3" type="synonym">LOC131800795</name>
</gene>
<dbReference type="Proteomes" id="UP001652621">
    <property type="component" value="Unplaced"/>
</dbReference>
<dbReference type="AlphaFoldDB" id="A0A1I8M920"/>
<name>A0A1I8M920_MUSDO</name>
<dbReference type="VEuPathDB" id="VectorBase:MDOA002477"/>
<reference evidence="1" key="1">
    <citation type="submission" date="2020-05" db="UniProtKB">
        <authorList>
            <consortium name="EnsemblMetazoa"/>
        </authorList>
    </citation>
    <scope>IDENTIFICATION</scope>
    <source>
        <strain evidence="1">Aabys</strain>
    </source>
</reference>
<dbReference type="KEGG" id="mde:101896675"/>
<reference evidence="3" key="2">
    <citation type="submission" date="2025-05" db="UniProtKB">
        <authorList>
            <consortium name="RefSeq"/>
        </authorList>
    </citation>
    <scope>IDENTIFICATION</scope>
    <source>
        <strain evidence="3">Aabys</strain>
        <tissue evidence="3">Whole body</tissue>
    </source>
</reference>
<protein>
    <submittedName>
        <fullName evidence="3">Uncharacterized protein LOC131800795</fullName>
    </submittedName>
</protein>
<dbReference type="OrthoDB" id="8060765at2759"/>
<dbReference type="RefSeq" id="XP_058974478.1">
    <property type="nucleotide sequence ID" value="XM_059118495.1"/>
</dbReference>
<dbReference type="VEuPathDB" id="VectorBase:MDOMA2_006843"/>
<proteinExistence type="predicted"/>
<evidence type="ECO:0000313" key="3">
    <source>
        <dbReference type="RefSeq" id="XP_058974478.1"/>
    </source>
</evidence>
<dbReference type="RefSeq" id="XP_019890987.2">
    <property type="nucleotide sequence ID" value="XM_020035428.2"/>
</dbReference>
<sequence length="153" mass="17207">MSSIRRVFNKDWTNESWAKGWLKSIREAPVTQQSTTKTSWCFACNLSLESHKKDLRKHSETKRHKNNMAIIHTYPSLSDCGVVPISNTSKILDIKLAVFVAKHTAIASIDHLSELLKTAATHSNPFENIKLHRTKCSAIIKSVVGPTIIEELV</sequence>
<evidence type="ECO:0000313" key="2">
    <source>
        <dbReference type="Proteomes" id="UP001652621"/>
    </source>
</evidence>
<keyword evidence="2" id="KW-1185">Reference proteome</keyword>
<accession>A0A1I8M920</accession>